<sequence length="290" mass="32830">MDDYNISEEYLQDERSRSAKNRIALSTLYLGDGSLERGLVDSIDYNLKRNENLHVTVLLDYLRGTRGVAQEKSSTTLLKAIADRAAVYLYHTPKLTGLVKRVLPERTNEIVGLQHMKLYIFDDSVLISGANLSDSYFVDRQDRYVLFENCKDLADFFCNVINAVGECSFLLNSDGSVALHPNCSVHPYEGSFVEYRDLLRSRIAKVIDALQTQQASAQRNSSDTLLYPLVQMGLFGYHEEYELLKRLLSSKDSTTSITMASGYFNCIKEYEQLIFSEGKYSMDIVTAAPK</sequence>
<evidence type="ECO:0000256" key="9">
    <source>
        <dbReference type="ARBA" id="ARBA00023264"/>
    </source>
</evidence>
<evidence type="ECO:0000313" key="13">
    <source>
        <dbReference type="EMBL" id="KIH53289.1"/>
    </source>
</evidence>
<keyword evidence="5 11" id="KW-0808">Transferase</keyword>
<evidence type="ECO:0000256" key="7">
    <source>
        <dbReference type="ARBA" id="ARBA00023098"/>
    </source>
</evidence>
<comment type="catalytic activity">
    <reaction evidence="10 11">
        <text>a CDP-1,2-diacyl-sn-glycerol + sn-glycerol 3-phosphate = a 1,2-diacyl-sn-glycero-3-phospho-(1'-sn-glycero-3'-phosphate) + CMP + H(+)</text>
        <dbReference type="Rhea" id="RHEA:12593"/>
        <dbReference type="ChEBI" id="CHEBI:15378"/>
        <dbReference type="ChEBI" id="CHEBI:57597"/>
        <dbReference type="ChEBI" id="CHEBI:58332"/>
        <dbReference type="ChEBI" id="CHEBI:60110"/>
        <dbReference type="ChEBI" id="CHEBI:60377"/>
        <dbReference type="EC" id="2.7.8.5"/>
    </reaction>
</comment>
<gene>
    <name evidence="13" type="ORF">ANCDUO_16586</name>
</gene>
<evidence type="ECO:0000256" key="8">
    <source>
        <dbReference type="ARBA" id="ARBA00023209"/>
    </source>
</evidence>
<dbReference type="Proteomes" id="UP000054047">
    <property type="component" value="Unassembled WGS sequence"/>
</dbReference>
<evidence type="ECO:0000259" key="12">
    <source>
        <dbReference type="PROSITE" id="PS50035"/>
    </source>
</evidence>
<comment type="function">
    <text evidence="1 11">Functions in the biosynthesis of the anionic phospholipids phosphatidylglycerol and cardiolipin.</text>
</comment>
<dbReference type="AlphaFoldDB" id="A0A0C2G312"/>
<proteinExistence type="inferred from homology"/>
<dbReference type="PANTHER" id="PTHR12586">
    <property type="entry name" value="CDP-DIACYLGLYCEROL--SERINE O-PHOSPHATIDYLTRANSFERASE"/>
    <property type="match status" value="1"/>
</dbReference>
<dbReference type="EC" id="2.7.8.5" evidence="11"/>
<feature type="domain" description="PLD phosphodiesterase" evidence="12">
    <location>
        <begin position="110"/>
        <end position="136"/>
    </location>
</feature>
<evidence type="ECO:0000313" key="14">
    <source>
        <dbReference type="Proteomes" id="UP000054047"/>
    </source>
</evidence>
<accession>A0A0C2G312</accession>
<dbReference type="PROSITE" id="PS50035">
    <property type="entry name" value="PLD"/>
    <property type="match status" value="1"/>
</dbReference>
<protein>
    <recommendedName>
        <fullName evidence="11">CDP-diacylglycerol--glycerol-3-phosphate 3-phosphatidyltransferase</fullName>
        <ecNumber evidence="11">2.7.8.5</ecNumber>
    </recommendedName>
</protein>
<dbReference type="OrthoDB" id="10250191at2759"/>
<keyword evidence="7 11" id="KW-0443">Lipid metabolism</keyword>
<dbReference type="InterPro" id="IPR016270">
    <property type="entry name" value="PGS1"/>
</dbReference>
<evidence type="ECO:0000256" key="10">
    <source>
        <dbReference type="ARBA" id="ARBA00048586"/>
    </source>
</evidence>
<evidence type="ECO:0000256" key="1">
    <source>
        <dbReference type="ARBA" id="ARBA00003537"/>
    </source>
</evidence>
<comment type="similarity">
    <text evidence="3 11">Belongs to the CDP-alcohol phosphatidyltransferase class-II family.</text>
</comment>
<dbReference type="SUPFAM" id="SSF56024">
    <property type="entry name" value="Phospholipase D/nuclease"/>
    <property type="match status" value="1"/>
</dbReference>
<evidence type="ECO:0000256" key="4">
    <source>
        <dbReference type="ARBA" id="ARBA00022516"/>
    </source>
</evidence>
<dbReference type="Pfam" id="PF00614">
    <property type="entry name" value="PLDc"/>
    <property type="match status" value="1"/>
</dbReference>
<organism evidence="13 14">
    <name type="scientific">Ancylostoma duodenale</name>
    <dbReference type="NCBI Taxonomy" id="51022"/>
    <lineage>
        <taxon>Eukaryota</taxon>
        <taxon>Metazoa</taxon>
        <taxon>Ecdysozoa</taxon>
        <taxon>Nematoda</taxon>
        <taxon>Chromadorea</taxon>
        <taxon>Rhabditida</taxon>
        <taxon>Rhabditina</taxon>
        <taxon>Rhabditomorpha</taxon>
        <taxon>Strongyloidea</taxon>
        <taxon>Ancylostomatidae</taxon>
        <taxon>Ancylostomatinae</taxon>
        <taxon>Ancylostoma</taxon>
    </lineage>
</organism>
<keyword evidence="11" id="KW-0547">Nucleotide-binding</keyword>
<evidence type="ECO:0000256" key="5">
    <source>
        <dbReference type="ARBA" id="ARBA00022679"/>
    </source>
</evidence>
<reference evidence="13 14" key="1">
    <citation type="submission" date="2013-12" db="EMBL/GenBank/DDBJ databases">
        <title>Draft genome of the parsitic nematode Ancylostoma duodenale.</title>
        <authorList>
            <person name="Mitreva M."/>
        </authorList>
    </citation>
    <scope>NUCLEOTIDE SEQUENCE [LARGE SCALE GENOMIC DNA]</scope>
    <source>
        <strain evidence="13 14">Zhejiang</strain>
    </source>
</reference>
<dbReference type="GO" id="GO:0005739">
    <property type="term" value="C:mitochondrion"/>
    <property type="evidence" value="ECO:0007669"/>
    <property type="project" value="UniProtKB-SubCell"/>
</dbReference>
<evidence type="ECO:0000256" key="2">
    <source>
        <dbReference type="ARBA" id="ARBA00005042"/>
    </source>
</evidence>
<keyword evidence="8 11" id="KW-0594">Phospholipid biosynthesis</keyword>
<keyword evidence="11" id="KW-0496">Mitochondrion</keyword>
<dbReference type="UniPathway" id="UPA00084">
    <property type="reaction ID" value="UER00503"/>
</dbReference>
<dbReference type="InterPro" id="IPR001736">
    <property type="entry name" value="PLipase_D/transphosphatidylase"/>
</dbReference>
<dbReference type="PANTHER" id="PTHR12586:SF1">
    <property type="entry name" value="CDP-DIACYLGLYCEROL--GLYCEROL-3-PHOSPHATE 3-PHOSPHATIDYLTRANSFERASE, MITOCHONDRIAL"/>
    <property type="match status" value="1"/>
</dbReference>
<dbReference type="GO" id="GO:0032049">
    <property type="term" value="P:cardiolipin biosynthetic process"/>
    <property type="evidence" value="ECO:0007669"/>
    <property type="project" value="InterPro"/>
</dbReference>
<dbReference type="GO" id="GO:0008444">
    <property type="term" value="F:CDP-diacylglycerol-glycerol-3-phosphate 3-phosphatidyltransferase activity"/>
    <property type="evidence" value="ECO:0007669"/>
    <property type="project" value="UniProtKB-EC"/>
</dbReference>
<keyword evidence="6" id="KW-0677">Repeat</keyword>
<dbReference type="CDD" id="cd09135">
    <property type="entry name" value="PLDc_PGS1_euk_1"/>
    <property type="match status" value="1"/>
</dbReference>
<keyword evidence="14" id="KW-1185">Reference proteome</keyword>
<keyword evidence="11" id="KW-0067">ATP-binding</keyword>
<dbReference type="GO" id="GO:0005524">
    <property type="term" value="F:ATP binding"/>
    <property type="evidence" value="ECO:0007669"/>
    <property type="project" value="UniProtKB-KW"/>
</dbReference>
<evidence type="ECO:0000256" key="6">
    <source>
        <dbReference type="ARBA" id="ARBA00022737"/>
    </source>
</evidence>
<name>A0A0C2G312_9BILA</name>
<keyword evidence="4 11" id="KW-0444">Lipid biosynthesis</keyword>
<feature type="non-terminal residue" evidence="13">
    <location>
        <position position="290"/>
    </location>
</feature>
<comment type="pathway">
    <text evidence="2 11">Phospholipid metabolism; phosphatidylglycerol biosynthesis; phosphatidylglycerol from CDP-diacylglycerol: step 1/2.</text>
</comment>
<evidence type="ECO:0000256" key="11">
    <source>
        <dbReference type="RuleBase" id="RU365024"/>
    </source>
</evidence>
<evidence type="ECO:0000256" key="3">
    <source>
        <dbReference type="ARBA" id="ARBA00010682"/>
    </source>
</evidence>
<dbReference type="SMART" id="SM00155">
    <property type="entry name" value="PLDc"/>
    <property type="match status" value="1"/>
</dbReference>
<dbReference type="Gene3D" id="3.30.870.10">
    <property type="entry name" value="Endonuclease Chain A"/>
    <property type="match status" value="1"/>
</dbReference>
<keyword evidence="9 11" id="KW-1208">Phospholipid metabolism</keyword>
<dbReference type="EMBL" id="KN741589">
    <property type="protein sequence ID" value="KIH53289.1"/>
    <property type="molecule type" value="Genomic_DNA"/>
</dbReference>
<comment type="subcellular location">
    <subcellularLocation>
        <location evidence="11">Mitochondrion</location>
    </subcellularLocation>
</comment>